<evidence type="ECO:0000256" key="1">
    <source>
        <dbReference type="ARBA" id="ARBA00022723"/>
    </source>
</evidence>
<feature type="domain" description="VOC" evidence="2">
    <location>
        <begin position="13"/>
        <end position="135"/>
    </location>
</feature>
<evidence type="ECO:0000313" key="3">
    <source>
        <dbReference type="EMBL" id="GAA6166649.1"/>
    </source>
</evidence>
<evidence type="ECO:0000313" key="4">
    <source>
        <dbReference type="Proteomes" id="UP001465153"/>
    </source>
</evidence>
<dbReference type="PROSITE" id="PS00934">
    <property type="entry name" value="GLYOXALASE_I_1"/>
    <property type="match status" value="1"/>
</dbReference>
<dbReference type="InterPro" id="IPR029068">
    <property type="entry name" value="Glyas_Bleomycin-R_OHBP_Dase"/>
</dbReference>
<organism evidence="3 4">
    <name type="scientific">Sessilibacter corallicola</name>
    <dbReference type="NCBI Taxonomy" id="2904075"/>
    <lineage>
        <taxon>Bacteria</taxon>
        <taxon>Pseudomonadati</taxon>
        <taxon>Pseudomonadota</taxon>
        <taxon>Gammaproteobacteria</taxon>
        <taxon>Cellvibrionales</taxon>
        <taxon>Cellvibrionaceae</taxon>
        <taxon>Sessilibacter</taxon>
    </lineage>
</organism>
<evidence type="ECO:0000259" key="2">
    <source>
        <dbReference type="PROSITE" id="PS51819"/>
    </source>
</evidence>
<sequence length="143" mass="16251">MSVGSQSPQPARSFDHVGIRVSDRARSVEFYERLGFKETLVFDKYEANEMVSDDGVRINLIFNGTRHPHNCLLDEPIKLPGVTHPAFIVDDIYELKEWLDSEGIVITEGIHPIGPRRITLFIRDPDGNVLEFNQLVSTDTENQ</sequence>
<keyword evidence="4" id="KW-1185">Reference proteome</keyword>
<dbReference type="RefSeq" id="WP_353301530.1">
    <property type="nucleotide sequence ID" value="NZ_BAABWN010000001.1"/>
</dbReference>
<dbReference type="Proteomes" id="UP001465153">
    <property type="component" value="Unassembled WGS sequence"/>
</dbReference>
<dbReference type="SUPFAM" id="SSF54593">
    <property type="entry name" value="Glyoxalase/Bleomycin resistance protein/Dihydroxybiphenyl dioxygenase"/>
    <property type="match status" value="1"/>
</dbReference>
<name>A0ABQ0A4R5_9GAMM</name>
<gene>
    <name evidence="3" type="ORF">NBRC116591_04590</name>
</gene>
<proteinExistence type="predicted"/>
<comment type="caution">
    <text evidence="3">The sequence shown here is derived from an EMBL/GenBank/DDBJ whole genome shotgun (WGS) entry which is preliminary data.</text>
</comment>
<dbReference type="EMBL" id="BAABWN010000001">
    <property type="protein sequence ID" value="GAA6166649.1"/>
    <property type="molecule type" value="Genomic_DNA"/>
</dbReference>
<keyword evidence="1" id="KW-0479">Metal-binding</keyword>
<dbReference type="Pfam" id="PF00903">
    <property type="entry name" value="Glyoxalase"/>
    <property type="match status" value="1"/>
</dbReference>
<dbReference type="InterPro" id="IPR004360">
    <property type="entry name" value="Glyas_Fos-R_dOase_dom"/>
</dbReference>
<protein>
    <recommendedName>
        <fullName evidence="2">VOC domain-containing protein</fullName>
    </recommendedName>
</protein>
<dbReference type="PROSITE" id="PS51819">
    <property type="entry name" value="VOC"/>
    <property type="match status" value="1"/>
</dbReference>
<dbReference type="InterPro" id="IPR018146">
    <property type="entry name" value="Glyoxalase_1_CS"/>
</dbReference>
<reference evidence="3 4" key="1">
    <citation type="submission" date="2024-04" db="EMBL/GenBank/DDBJ databases">
        <title>Draft genome sequence of Sessilibacter corallicola NBRC 116591.</title>
        <authorList>
            <person name="Miyakawa T."/>
            <person name="Kusuya Y."/>
            <person name="Miura T."/>
        </authorList>
    </citation>
    <scope>NUCLEOTIDE SEQUENCE [LARGE SCALE GENOMIC DNA]</scope>
    <source>
        <strain evidence="3 4">KU-00831-HH</strain>
    </source>
</reference>
<dbReference type="Gene3D" id="3.10.180.10">
    <property type="entry name" value="2,3-Dihydroxybiphenyl 1,2-Dioxygenase, domain 1"/>
    <property type="match status" value="1"/>
</dbReference>
<accession>A0ABQ0A4R5</accession>
<dbReference type="InterPro" id="IPR037523">
    <property type="entry name" value="VOC_core"/>
</dbReference>